<comment type="caution">
    <text evidence="1">The sequence shown here is derived from an EMBL/GenBank/DDBJ whole genome shotgun (WGS) entry which is preliminary data.</text>
</comment>
<evidence type="ECO:0000313" key="2">
    <source>
        <dbReference type="Proteomes" id="UP001152622"/>
    </source>
</evidence>
<sequence>MFGGRGTKDTMDCLKDTLESQIHQSDRKLAGGDLVTLMMRLRVKELLRAVMDWVPHPAEMYFIDCECTFTASTNPLREGTSSGHGRAGGGRLAGKMWPSCRYTERKMGGCVRTSGESQRCERKLWGGVVIKPEGPGFRLSRNRLPSASPARQLPLILRNLG</sequence>
<name>A0A9Q1IHX6_SYNKA</name>
<evidence type="ECO:0000313" key="1">
    <source>
        <dbReference type="EMBL" id="KAJ8341175.1"/>
    </source>
</evidence>
<accession>A0A9Q1IHX6</accession>
<dbReference type="AlphaFoldDB" id="A0A9Q1IHX6"/>
<protein>
    <submittedName>
        <fullName evidence="1">Uncharacterized protein</fullName>
    </submittedName>
</protein>
<dbReference type="Proteomes" id="UP001152622">
    <property type="component" value="Chromosome 15"/>
</dbReference>
<reference evidence="1" key="1">
    <citation type="journal article" date="2023" name="Science">
        <title>Genome structures resolve the early diversification of teleost fishes.</title>
        <authorList>
            <person name="Parey E."/>
            <person name="Louis A."/>
            <person name="Montfort J."/>
            <person name="Bouchez O."/>
            <person name="Roques C."/>
            <person name="Iampietro C."/>
            <person name="Lluch J."/>
            <person name="Castinel A."/>
            <person name="Donnadieu C."/>
            <person name="Desvignes T."/>
            <person name="Floi Bucao C."/>
            <person name="Jouanno E."/>
            <person name="Wen M."/>
            <person name="Mejri S."/>
            <person name="Dirks R."/>
            <person name="Jansen H."/>
            <person name="Henkel C."/>
            <person name="Chen W.J."/>
            <person name="Zahm M."/>
            <person name="Cabau C."/>
            <person name="Klopp C."/>
            <person name="Thompson A.W."/>
            <person name="Robinson-Rechavi M."/>
            <person name="Braasch I."/>
            <person name="Lecointre G."/>
            <person name="Bobe J."/>
            <person name="Postlethwait J.H."/>
            <person name="Berthelot C."/>
            <person name="Roest Crollius H."/>
            <person name="Guiguen Y."/>
        </authorList>
    </citation>
    <scope>NUCLEOTIDE SEQUENCE</scope>
    <source>
        <strain evidence="1">WJC10195</strain>
    </source>
</reference>
<organism evidence="1 2">
    <name type="scientific">Synaphobranchus kaupii</name>
    <name type="common">Kaup's arrowtooth eel</name>
    <dbReference type="NCBI Taxonomy" id="118154"/>
    <lineage>
        <taxon>Eukaryota</taxon>
        <taxon>Metazoa</taxon>
        <taxon>Chordata</taxon>
        <taxon>Craniata</taxon>
        <taxon>Vertebrata</taxon>
        <taxon>Euteleostomi</taxon>
        <taxon>Actinopterygii</taxon>
        <taxon>Neopterygii</taxon>
        <taxon>Teleostei</taxon>
        <taxon>Anguilliformes</taxon>
        <taxon>Synaphobranchidae</taxon>
        <taxon>Synaphobranchus</taxon>
    </lineage>
</organism>
<keyword evidence="2" id="KW-1185">Reference proteome</keyword>
<proteinExistence type="predicted"/>
<gene>
    <name evidence="1" type="ORF">SKAU_G00334660</name>
</gene>
<dbReference type="EMBL" id="JAINUF010000015">
    <property type="protein sequence ID" value="KAJ8341175.1"/>
    <property type="molecule type" value="Genomic_DNA"/>
</dbReference>